<accession>A0A0P5ZWN2</accession>
<name>A0A0P5ZWN2_9CRUS</name>
<dbReference type="EMBL" id="GDIQ01025935">
    <property type="protein sequence ID" value="JAN68802.1"/>
    <property type="molecule type" value="Transcribed_RNA"/>
</dbReference>
<proteinExistence type="predicted"/>
<sequence length="112" mass="12742">MAAVTRQVVEATNVTLSIRLEHNAEECRLWHADEIDSPLSLFISFSCVCVCSFFPIFSYTSVQCELVKQYKLFTRVKTIQSAPKAYISCHSSLFNENNIKKKKGIVQHAHCL</sequence>
<protein>
    <submittedName>
        <fullName evidence="1">Uncharacterized protein</fullName>
    </submittedName>
</protein>
<reference evidence="1" key="1">
    <citation type="submission" date="2015-10" db="EMBL/GenBank/DDBJ databases">
        <title>EvidentialGene: Evidence-directed Construction of Complete mRNA Transcriptomes without Genomes.</title>
        <authorList>
            <person name="Gilbert D.G."/>
        </authorList>
    </citation>
    <scope>NUCLEOTIDE SEQUENCE</scope>
</reference>
<organism evidence="1">
    <name type="scientific">Daphnia magna</name>
    <dbReference type="NCBI Taxonomy" id="35525"/>
    <lineage>
        <taxon>Eukaryota</taxon>
        <taxon>Metazoa</taxon>
        <taxon>Ecdysozoa</taxon>
        <taxon>Arthropoda</taxon>
        <taxon>Crustacea</taxon>
        <taxon>Branchiopoda</taxon>
        <taxon>Diplostraca</taxon>
        <taxon>Cladocera</taxon>
        <taxon>Anomopoda</taxon>
        <taxon>Daphniidae</taxon>
        <taxon>Daphnia</taxon>
    </lineage>
</organism>
<dbReference type="AlphaFoldDB" id="A0A0P5ZWN2"/>
<evidence type="ECO:0000313" key="1">
    <source>
        <dbReference type="EMBL" id="JAN68802.1"/>
    </source>
</evidence>